<proteinExistence type="predicted"/>
<sequence>EDKEFLEKFKNSLSDADKNIVVSGTEPVVQKQVQSMNAGFQKIRQYLMEADPKPNAPRGVQIPNVDVLKYVPPTDVITDIKITEPLPTKTQVNRLQKSNIEDNLADSEVSQKNLKAKTPFKMPNCERFCFWLMLLLIAMASSIAAYGVLSCPCQTGVSEAPVGQFLNEFQALHKELSVIKSKLNNPVVTSGEDKIIIKEVSDCSEKFEALQKEISQIEPQQNEQHKLLMAKIDSLAKQIQKDLNEPIIQARAQEEDSVQKVKNLLKKYVRINDQMLKRVKVTAKSKGLMAKTHQGLKKLNVFKPQPILGDCFAIDSKDPRITVEADLFKAKYLVIGHPKYQQNAMSDRSTAPEKITLKFSYMADGEEVNKQGKIEQQVRYDPDGALFQVFELDKVEKLNIYKVEMVFEGENGTTSNLCLYQVLLLGEWVEK</sequence>
<keyword evidence="1" id="KW-0472">Membrane</keyword>
<dbReference type="EMBL" id="GDID01007105">
    <property type="protein sequence ID" value="JAP89501.1"/>
    <property type="molecule type" value="Transcribed_RNA"/>
</dbReference>
<evidence type="ECO:0000256" key="1">
    <source>
        <dbReference type="SAM" id="Phobius"/>
    </source>
</evidence>
<gene>
    <name evidence="2" type="ORF">TPC1_31004</name>
</gene>
<dbReference type="Gene3D" id="2.60.120.260">
    <property type="entry name" value="Galactose-binding domain-like"/>
    <property type="match status" value="1"/>
</dbReference>
<feature type="transmembrane region" description="Helical" evidence="1">
    <location>
        <begin position="128"/>
        <end position="149"/>
    </location>
</feature>
<organism evidence="2">
    <name type="scientific">Trepomonas sp. PC1</name>
    <dbReference type="NCBI Taxonomy" id="1076344"/>
    <lineage>
        <taxon>Eukaryota</taxon>
        <taxon>Metamonada</taxon>
        <taxon>Diplomonadida</taxon>
        <taxon>Hexamitidae</taxon>
        <taxon>Hexamitinae</taxon>
        <taxon>Trepomonas</taxon>
    </lineage>
</organism>
<accession>A0A146K1G3</accession>
<keyword evidence="1" id="KW-1133">Transmembrane helix</keyword>
<name>A0A146K1G3_9EUKA</name>
<dbReference type="AlphaFoldDB" id="A0A146K1G3"/>
<feature type="non-terminal residue" evidence="2">
    <location>
        <position position="1"/>
    </location>
</feature>
<protein>
    <recommendedName>
        <fullName evidence="3">SUN domain-containing protein</fullName>
    </recommendedName>
</protein>
<reference evidence="2" key="1">
    <citation type="submission" date="2015-07" db="EMBL/GenBank/DDBJ databases">
        <title>Adaptation to a free-living lifestyle via gene acquisitions in the diplomonad Trepomonas sp. PC1.</title>
        <authorList>
            <person name="Xu F."/>
            <person name="Jerlstrom-Hultqvist J."/>
            <person name="Kolisko M."/>
            <person name="Simpson A.G.B."/>
            <person name="Roger A.J."/>
            <person name="Svard S.G."/>
            <person name="Andersson J.O."/>
        </authorList>
    </citation>
    <scope>NUCLEOTIDE SEQUENCE</scope>
    <source>
        <strain evidence="2">PC1</strain>
    </source>
</reference>
<evidence type="ECO:0008006" key="3">
    <source>
        <dbReference type="Google" id="ProtNLM"/>
    </source>
</evidence>
<evidence type="ECO:0000313" key="2">
    <source>
        <dbReference type="EMBL" id="JAP89501.1"/>
    </source>
</evidence>
<keyword evidence="1" id="KW-0812">Transmembrane</keyword>